<keyword evidence="3" id="KW-0285">Flavoprotein</keyword>
<dbReference type="GO" id="GO:0016491">
    <property type="term" value="F:oxidoreductase activity"/>
    <property type="evidence" value="ECO:0007669"/>
    <property type="project" value="UniProtKB-KW"/>
</dbReference>
<dbReference type="KEGG" id="acin:CBP34_01820"/>
<gene>
    <name evidence="9" type="ORF">CBP34_01820</name>
</gene>
<dbReference type="Pfam" id="PF00881">
    <property type="entry name" value="Nitroreductase"/>
    <property type="match status" value="1"/>
</dbReference>
<dbReference type="PANTHER" id="PTHR43821">
    <property type="entry name" value="NAD(P)H NITROREDUCTASE YDJA-RELATED"/>
    <property type="match status" value="1"/>
</dbReference>
<evidence type="ECO:0000256" key="2">
    <source>
        <dbReference type="ARBA" id="ARBA00007118"/>
    </source>
</evidence>
<feature type="domain" description="Nitroreductase" evidence="8">
    <location>
        <begin position="51"/>
        <end position="192"/>
    </location>
</feature>
<dbReference type="PANTHER" id="PTHR43821:SF1">
    <property type="entry name" value="NAD(P)H NITROREDUCTASE YDJA-RELATED"/>
    <property type="match status" value="1"/>
</dbReference>
<dbReference type="InterPro" id="IPR000415">
    <property type="entry name" value="Nitroreductase-like"/>
</dbReference>
<evidence type="ECO:0000256" key="4">
    <source>
        <dbReference type="ARBA" id="ARBA00022643"/>
    </source>
</evidence>
<keyword evidence="4" id="KW-0288">FMN</keyword>
<evidence type="ECO:0000313" key="9">
    <source>
        <dbReference type="EMBL" id="ART50648.1"/>
    </source>
</evidence>
<evidence type="ECO:0000256" key="1">
    <source>
        <dbReference type="ARBA" id="ARBA00001917"/>
    </source>
</evidence>
<dbReference type="SUPFAM" id="SSF55469">
    <property type="entry name" value="FMN-dependent nitroreductase-like"/>
    <property type="match status" value="1"/>
</dbReference>
<dbReference type="InterPro" id="IPR052530">
    <property type="entry name" value="NAD(P)H_nitroreductase"/>
</dbReference>
<comment type="similarity">
    <text evidence="2">Belongs to the nitroreductase family.</text>
</comment>
<keyword evidence="10" id="KW-1185">Reference proteome</keyword>
<dbReference type="InterPro" id="IPR026021">
    <property type="entry name" value="YdjA-like"/>
</dbReference>
<evidence type="ECO:0000256" key="7">
    <source>
        <dbReference type="ARBA" id="ARBA00023027"/>
    </source>
</evidence>
<organism evidence="9 10">
    <name type="scientific">Acidovorax carolinensis</name>
    <dbReference type="NCBI Taxonomy" id="553814"/>
    <lineage>
        <taxon>Bacteria</taxon>
        <taxon>Pseudomonadati</taxon>
        <taxon>Pseudomonadota</taxon>
        <taxon>Betaproteobacteria</taxon>
        <taxon>Burkholderiales</taxon>
        <taxon>Comamonadaceae</taxon>
        <taxon>Acidovorax</taxon>
    </lineage>
</organism>
<proteinExistence type="inferred from homology"/>
<comment type="cofactor">
    <cofactor evidence="1">
        <name>FMN</name>
        <dbReference type="ChEBI" id="CHEBI:58210"/>
    </cofactor>
</comment>
<protein>
    <submittedName>
        <fullName evidence="9">Nitroreductase</fullName>
    </submittedName>
</protein>
<keyword evidence="5" id="KW-0521">NADP</keyword>
<name>A0A240TZV9_9BURK</name>
<dbReference type="Gene3D" id="3.40.109.10">
    <property type="entry name" value="NADH Oxidase"/>
    <property type="match status" value="1"/>
</dbReference>
<dbReference type="RefSeq" id="WP_094097110.1">
    <property type="nucleotide sequence ID" value="NZ_CP021361.1"/>
</dbReference>
<sequence>MTLVASPLRDASGAAPPAAADEGALVAMATALIQSRQTILPKRLGAPGPGAAELATILNAAAHAPDHGQLLPWRFVLVPEPARAPLAEVFAQALLERDPCATPEQCGQAREKAYRAPVLMLVVVDGERGDPDIDLAERLVSAGCAVQNMLLMATAQGYGSALTSGKALKAASLRALFGLAVSEQALCFISIGTVLSRKAVRARPVASAYVSTLDPDQGVVSGF</sequence>
<dbReference type="CDD" id="cd02135">
    <property type="entry name" value="YdjA-like"/>
    <property type="match status" value="1"/>
</dbReference>
<reference evidence="9 10" key="1">
    <citation type="submission" date="2017-05" db="EMBL/GenBank/DDBJ databases">
        <title>Polyphasic characterization of four soil-derived phenanthrene-degrading Acidovorax strains and proposal of Acidovorax phenanthrenivorans sp. nov.</title>
        <authorList>
            <person name="Singleton D.R."/>
            <person name="Lee J."/>
            <person name="Dickey A.N."/>
            <person name="Stroud A."/>
            <person name="Scholl E.H."/>
            <person name="Wright F.A."/>
            <person name="Aitken M.D."/>
        </authorList>
    </citation>
    <scope>NUCLEOTIDE SEQUENCE [LARGE SCALE GENOMIC DNA]</scope>
    <source>
        <strain evidence="9">NA3</strain>
    </source>
</reference>
<dbReference type="EMBL" id="CP021361">
    <property type="protein sequence ID" value="ART50648.1"/>
    <property type="molecule type" value="Genomic_DNA"/>
</dbReference>
<dbReference type="AlphaFoldDB" id="A0A240TZV9"/>
<dbReference type="InterPro" id="IPR029479">
    <property type="entry name" value="Nitroreductase"/>
</dbReference>
<evidence type="ECO:0000256" key="3">
    <source>
        <dbReference type="ARBA" id="ARBA00022630"/>
    </source>
</evidence>
<keyword evidence="7" id="KW-0520">NAD</keyword>
<evidence type="ECO:0000313" key="10">
    <source>
        <dbReference type="Proteomes" id="UP000194432"/>
    </source>
</evidence>
<evidence type="ECO:0000259" key="8">
    <source>
        <dbReference type="Pfam" id="PF00881"/>
    </source>
</evidence>
<keyword evidence="6" id="KW-0560">Oxidoreductase</keyword>
<evidence type="ECO:0000256" key="5">
    <source>
        <dbReference type="ARBA" id="ARBA00022857"/>
    </source>
</evidence>
<accession>A0A240TZV9</accession>
<evidence type="ECO:0000256" key="6">
    <source>
        <dbReference type="ARBA" id="ARBA00023002"/>
    </source>
</evidence>
<dbReference type="Proteomes" id="UP000194432">
    <property type="component" value="Chromosome 1"/>
</dbReference>